<keyword evidence="3" id="KW-0963">Cytoplasm</keyword>
<keyword evidence="5" id="KW-0282">Flagellum</keyword>
<dbReference type="GO" id="GO:0031514">
    <property type="term" value="C:motile cilium"/>
    <property type="evidence" value="ECO:0007669"/>
    <property type="project" value="UniProtKB-SubCell"/>
</dbReference>
<dbReference type="STRING" id="46731.A0A3M6UWR3"/>
<organism evidence="10 11">
    <name type="scientific">Pocillopora damicornis</name>
    <name type="common">Cauliflower coral</name>
    <name type="synonym">Millepora damicornis</name>
    <dbReference type="NCBI Taxonomy" id="46731"/>
    <lineage>
        <taxon>Eukaryota</taxon>
        <taxon>Metazoa</taxon>
        <taxon>Cnidaria</taxon>
        <taxon>Anthozoa</taxon>
        <taxon>Hexacorallia</taxon>
        <taxon>Scleractinia</taxon>
        <taxon>Astrocoeniina</taxon>
        <taxon>Pocilloporidae</taxon>
        <taxon>Pocillopora</taxon>
    </lineage>
</organism>
<evidence type="ECO:0000256" key="9">
    <source>
        <dbReference type="SAM" id="MobiDB-lite"/>
    </source>
</evidence>
<dbReference type="Proteomes" id="UP000275408">
    <property type="component" value="Unassembled WGS sequence"/>
</dbReference>
<dbReference type="Pfam" id="PF02493">
    <property type="entry name" value="MORN"/>
    <property type="match status" value="9"/>
</dbReference>
<name>A0A3M6UWR3_POCDA</name>
<dbReference type="SMART" id="SM00698">
    <property type="entry name" value="MORN"/>
    <property type="match status" value="9"/>
</dbReference>
<keyword evidence="7" id="KW-0206">Cytoskeleton</keyword>
<dbReference type="InterPro" id="IPR003409">
    <property type="entry name" value="MORN"/>
</dbReference>
<dbReference type="SUPFAM" id="SSF82185">
    <property type="entry name" value="Histone H3 K4-specific methyltransferase SET7/9 N-terminal domain"/>
    <property type="match status" value="3"/>
</dbReference>
<evidence type="ECO:0000313" key="11">
    <source>
        <dbReference type="Proteomes" id="UP000275408"/>
    </source>
</evidence>
<dbReference type="PANTHER" id="PTHR46613:SF1">
    <property type="entry name" value="RADIAL SPOKE HEAD 10 HOMOLOG B-RELATED"/>
    <property type="match status" value="1"/>
</dbReference>
<feature type="compositionally biased region" description="Basic and acidic residues" evidence="9">
    <location>
        <begin position="11"/>
        <end position="53"/>
    </location>
</feature>
<evidence type="ECO:0000256" key="2">
    <source>
        <dbReference type="ARBA" id="ARBA00004430"/>
    </source>
</evidence>
<dbReference type="OrthoDB" id="294378at2759"/>
<dbReference type="PANTHER" id="PTHR46613">
    <property type="entry name" value="RADIAL SPOKE HEAD 10 HOMOLOG B-RELATED"/>
    <property type="match status" value="1"/>
</dbReference>
<dbReference type="AlphaFoldDB" id="A0A3M6UWR3"/>
<accession>A0A3M6UWR3</accession>
<dbReference type="GO" id="GO:0005930">
    <property type="term" value="C:axoneme"/>
    <property type="evidence" value="ECO:0007669"/>
    <property type="project" value="UniProtKB-SubCell"/>
</dbReference>
<feature type="region of interest" description="Disordered" evidence="9">
    <location>
        <begin position="628"/>
        <end position="779"/>
    </location>
</feature>
<dbReference type="EMBL" id="RCHS01000548">
    <property type="protein sequence ID" value="RMX58057.1"/>
    <property type="molecule type" value="Genomic_DNA"/>
</dbReference>
<evidence type="ECO:0000256" key="1">
    <source>
        <dbReference type="ARBA" id="ARBA00004230"/>
    </source>
</evidence>
<keyword evidence="8" id="KW-0966">Cell projection</keyword>
<protein>
    <recommendedName>
        <fullName evidence="12">Radial spoke head 10 homolog B2</fullName>
    </recommendedName>
</protein>
<gene>
    <name evidence="10" type="ORF">pdam_00013434</name>
</gene>
<evidence type="ECO:0000313" key="10">
    <source>
        <dbReference type="EMBL" id="RMX58057.1"/>
    </source>
</evidence>
<feature type="compositionally biased region" description="Polar residues" evidence="9">
    <location>
        <begin position="712"/>
        <end position="727"/>
    </location>
</feature>
<feature type="compositionally biased region" description="Polar residues" evidence="9">
    <location>
        <begin position="761"/>
        <end position="779"/>
    </location>
</feature>
<evidence type="ECO:0000256" key="7">
    <source>
        <dbReference type="ARBA" id="ARBA00023212"/>
    </source>
</evidence>
<evidence type="ECO:0008006" key="12">
    <source>
        <dbReference type="Google" id="ProtNLM"/>
    </source>
</evidence>
<keyword evidence="6" id="KW-0969">Cilium</keyword>
<keyword evidence="11" id="KW-1185">Reference proteome</keyword>
<feature type="region of interest" description="Disordered" evidence="9">
    <location>
        <begin position="1"/>
        <end position="53"/>
    </location>
</feature>
<feature type="compositionally biased region" description="Polar residues" evidence="9">
    <location>
        <begin position="634"/>
        <end position="649"/>
    </location>
</feature>
<reference evidence="10 11" key="1">
    <citation type="journal article" date="2018" name="Sci. Rep.">
        <title>Comparative analysis of the Pocillopora damicornis genome highlights role of immune system in coral evolution.</title>
        <authorList>
            <person name="Cunning R."/>
            <person name="Bay R.A."/>
            <person name="Gillette P."/>
            <person name="Baker A.C."/>
            <person name="Traylor-Knowles N."/>
        </authorList>
    </citation>
    <scope>NUCLEOTIDE SEQUENCE [LARGE SCALE GENOMIC DNA]</scope>
    <source>
        <strain evidence="10">RSMAS</strain>
        <tissue evidence="10">Whole animal</tissue>
    </source>
</reference>
<comment type="subcellular location">
    <subcellularLocation>
        <location evidence="1">Cell projection</location>
        <location evidence="1">Cilium</location>
        <location evidence="1">Flagellum</location>
    </subcellularLocation>
    <subcellularLocation>
        <location evidence="2">Cytoplasm</location>
        <location evidence="2">Cytoskeleton</location>
        <location evidence="2">Cilium axoneme</location>
    </subcellularLocation>
</comment>
<sequence length="815" mass="92064">MPEPTPEINQDETKEPEQEEGGIDKEQDGETKTEEKEPAADENKSKEPYDAMRNEPHLTSLIVESYLGEKDERGFFHGIGTAFFRGNHVYSGSFVNGLMHGTGQYIWANGIKYDGEFKNNVIEGRGVYTWTDESTYDGEVNSGLRHGQGTYVCGTIPSSYTGEWKYGKRSGEGILRYDKEGLSYYDGHWVDNKRHGFGMRRYASGNIYKGDWKDNVRHGTGTMHWYNKNERYEGEWKNGVQHGQGEHSWYLKRIPGSQYPLRNYYVGEWVNGLRHGPGTFYYATGAKYVGDWVENMKDGQGKYVFKNGLVFEGKFEMDHMVDFPELNPSGMMTPDIMNSGLPVRSGTPVRSASPFMTQENSGNPLNLSIDLLLDERDLDLYEREEELQQVTHVLLRHVSKLKKIYSFYSFLGRQDSVDNTFVMSRLQFWRFLKDCKVHHCGFTISELDRTVASDKSIDLHEPQHEVLMREFLNAIIIIAYHIYSDEHHGPEPLLPWCVSQLITENILKNPCKVGGSLFQDPTRAIEAIKYMPRSWDIYCGLCVPNTHYPHEPIFRSRQFMFMLSDFRIINSDLNPREVLQILAKDNPELAQDDFCNLELEMTFLEFFEALIDCATVYVTEAVLKGHLSPKATPLPSSRSQSPASFTPATSKPGLESPDEDQYQTVNSATVTPGGGESPDRVSRVMSGASEAKPPHLPSADSPTKSREAVAAHTTSAKSTDLLPNSQEGSKRIHSVPSSANAAHPSSEMGEFEEGEADNLAEVQSPSLGIQGDPSQVDLQPDQQHSWCLQLDIFFEKFFQAADNLEMIKQAQAKKA</sequence>
<evidence type="ECO:0000256" key="5">
    <source>
        <dbReference type="ARBA" id="ARBA00022846"/>
    </source>
</evidence>
<feature type="compositionally biased region" description="Acidic residues" evidence="9">
    <location>
        <begin position="749"/>
        <end position="758"/>
    </location>
</feature>
<evidence type="ECO:0000256" key="4">
    <source>
        <dbReference type="ARBA" id="ARBA00022737"/>
    </source>
</evidence>
<evidence type="ECO:0000256" key="8">
    <source>
        <dbReference type="ARBA" id="ARBA00023273"/>
    </source>
</evidence>
<keyword evidence="4" id="KW-0677">Repeat</keyword>
<comment type="caution">
    <text evidence="10">The sequence shown here is derived from an EMBL/GenBank/DDBJ whole genome shotgun (WGS) entry which is preliminary data.</text>
</comment>
<evidence type="ECO:0000256" key="6">
    <source>
        <dbReference type="ARBA" id="ARBA00023069"/>
    </source>
</evidence>
<dbReference type="Gene3D" id="2.20.110.10">
    <property type="entry name" value="Histone H3 K4-specific methyltransferase SET7/9 N-terminal domain"/>
    <property type="match status" value="4"/>
</dbReference>
<proteinExistence type="predicted"/>
<evidence type="ECO:0000256" key="3">
    <source>
        <dbReference type="ARBA" id="ARBA00022490"/>
    </source>
</evidence>
<dbReference type="OMA" id="PNACHVK"/>